<dbReference type="GO" id="GO:0016853">
    <property type="term" value="F:isomerase activity"/>
    <property type="evidence" value="ECO:0007669"/>
    <property type="project" value="UniProtKB-KW"/>
</dbReference>
<proteinExistence type="inferred from homology"/>
<dbReference type="SUPFAM" id="SSF55174">
    <property type="entry name" value="Alpha-L RNA-binding motif"/>
    <property type="match status" value="1"/>
</dbReference>
<dbReference type="CDD" id="cd00165">
    <property type="entry name" value="S4"/>
    <property type="match status" value="1"/>
</dbReference>
<dbReference type="Gene3D" id="3.30.2350.10">
    <property type="entry name" value="Pseudouridine synthase"/>
    <property type="match status" value="1"/>
</dbReference>
<dbReference type="InterPro" id="IPR006224">
    <property type="entry name" value="PsdUridine_synth_RluA-like_CS"/>
</dbReference>
<dbReference type="CDD" id="cd02869">
    <property type="entry name" value="PseudoU_synth_RluA_like"/>
    <property type="match status" value="1"/>
</dbReference>
<dbReference type="InterPro" id="IPR006225">
    <property type="entry name" value="PsdUridine_synth_RluC/D"/>
</dbReference>
<gene>
    <name evidence="9" type="ORF">R2G56_05725</name>
</gene>
<dbReference type="InterPro" id="IPR036986">
    <property type="entry name" value="S4_RNA-bd_sf"/>
</dbReference>
<dbReference type="PANTHER" id="PTHR21600">
    <property type="entry name" value="MITOCHONDRIAL RNA PSEUDOURIDINE SYNTHASE"/>
    <property type="match status" value="1"/>
</dbReference>
<dbReference type="InterPro" id="IPR006145">
    <property type="entry name" value="PsdUridine_synth_RsuA/RluA"/>
</dbReference>
<feature type="domain" description="Pseudouridine synthase RsuA/RluA-like" evidence="7">
    <location>
        <begin position="106"/>
        <end position="275"/>
    </location>
</feature>
<comment type="caution">
    <text evidence="9">The sequence shown here is derived from an EMBL/GenBank/DDBJ whole genome shotgun (WGS) entry which is preliminary data.</text>
</comment>
<feature type="region of interest" description="Disordered" evidence="6">
    <location>
        <begin position="1"/>
        <end position="24"/>
    </location>
</feature>
<dbReference type="EMBL" id="JAWLIP010000002">
    <property type="protein sequence ID" value="MDV6225778.1"/>
    <property type="molecule type" value="Genomic_DNA"/>
</dbReference>
<dbReference type="EC" id="5.4.99.-" evidence="5"/>
<evidence type="ECO:0000313" key="10">
    <source>
        <dbReference type="Proteomes" id="UP001185659"/>
    </source>
</evidence>
<evidence type="ECO:0000256" key="5">
    <source>
        <dbReference type="RuleBase" id="RU362028"/>
    </source>
</evidence>
<sequence>MRDPDTEDHNEWEDADASKAFTVDPEDAGERLDRWLSGRLGAAVSRSRLQSLIRAGAVRCDEIPVTETKHKVAEGEVYALIVPEAEPAEPEPEPIPLDVLYEDASLIVINKPAGLVVHPAPGNWSGTLVNALLHHCGDSLAGIGGVRRPGIVHRLDRDTTGVMVVAKTDNAHRILSEAFADHGRSGDLERAYTALVWGAPERMAGTIDAPLGRHAQSRTLRAVVPAGRSDARHAVTRYKVEKRYGTDGAGNAFAARVECRLETGRTHQIRVHMAHIGHPLIGDRDYARAFRTKANRLPEEIRPTVAAFPRQALHAHLLAFRHPETEELMRFEADLPADLLALTKALDIL</sequence>
<dbReference type="PANTHER" id="PTHR21600:SF44">
    <property type="entry name" value="RIBOSOMAL LARGE SUBUNIT PSEUDOURIDINE SYNTHASE D"/>
    <property type="match status" value="1"/>
</dbReference>
<keyword evidence="4" id="KW-0694">RNA-binding</keyword>
<evidence type="ECO:0000256" key="3">
    <source>
        <dbReference type="ARBA" id="ARBA00036882"/>
    </source>
</evidence>
<dbReference type="Gene3D" id="3.10.290.10">
    <property type="entry name" value="RNA-binding S4 domain"/>
    <property type="match status" value="1"/>
</dbReference>
<evidence type="ECO:0000256" key="4">
    <source>
        <dbReference type="PROSITE-ProRule" id="PRU00182"/>
    </source>
</evidence>
<dbReference type="SUPFAM" id="SSF55120">
    <property type="entry name" value="Pseudouridine synthase"/>
    <property type="match status" value="1"/>
</dbReference>
<evidence type="ECO:0000259" key="8">
    <source>
        <dbReference type="Pfam" id="PF01479"/>
    </source>
</evidence>
<dbReference type="PROSITE" id="PS50889">
    <property type="entry name" value="S4"/>
    <property type="match status" value="1"/>
</dbReference>
<reference evidence="9 10" key="1">
    <citation type="submission" date="2023-10" db="EMBL/GenBank/DDBJ databases">
        <authorList>
            <person name="Venkata Ramana C."/>
            <person name="Sasikala C."/>
            <person name="Dhurka M."/>
        </authorList>
    </citation>
    <scope>NUCLEOTIDE SEQUENCE [LARGE SCALE GENOMIC DNA]</scope>
    <source>
        <strain evidence="9 10">KCTC 32151</strain>
    </source>
</reference>
<comment type="similarity">
    <text evidence="1 5">Belongs to the pseudouridine synthase RluA family.</text>
</comment>
<evidence type="ECO:0000256" key="1">
    <source>
        <dbReference type="ARBA" id="ARBA00010876"/>
    </source>
</evidence>
<dbReference type="InterPro" id="IPR020103">
    <property type="entry name" value="PsdUridine_synth_cat_dom_sf"/>
</dbReference>
<dbReference type="InterPro" id="IPR002942">
    <property type="entry name" value="S4_RNA-bd"/>
</dbReference>
<comment type="function">
    <text evidence="5">Responsible for synthesis of pseudouridine from uracil.</text>
</comment>
<name>A0ABU4AHR7_9HYPH</name>
<dbReference type="PROSITE" id="PS01129">
    <property type="entry name" value="PSI_RLU"/>
    <property type="match status" value="1"/>
</dbReference>
<dbReference type="Pfam" id="PF01479">
    <property type="entry name" value="S4"/>
    <property type="match status" value="1"/>
</dbReference>
<protein>
    <recommendedName>
        <fullName evidence="5">Pseudouridine synthase</fullName>
        <ecNumber evidence="5">5.4.99.-</ecNumber>
    </recommendedName>
</protein>
<dbReference type="Pfam" id="PF00849">
    <property type="entry name" value="PseudoU_synth_2"/>
    <property type="match status" value="1"/>
</dbReference>
<comment type="catalytic activity">
    <reaction evidence="3">
        <text>uridine(1911/1915/1917) in 23S rRNA = pseudouridine(1911/1915/1917) in 23S rRNA</text>
        <dbReference type="Rhea" id="RHEA:42524"/>
        <dbReference type="Rhea" id="RHEA-COMP:10097"/>
        <dbReference type="Rhea" id="RHEA-COMP:10098"/>
        <dbReference type="ChEBI" id="CHEBI:65314"/>
        <dbReference type="ChEBI" id="CHEBI:65315"/>
        <dbReference type="EC" id="5.4.99.23"/>
    </reaction>
</comment>
<dbReference type="RefSeq" id="WP_317560717.1">
    <property type="nucleotide sequence ID" value="NZ_JAWLIP010000002.1"/>
</dbReference>
<organism evidence="9 10">
    <name type="scientific">Nitratireductor aquimarinus</name>
    <dbReference type="NCBI Taxonomy" id="889300"/>
    <lineage>
        <taxon>Bacteria</taxon>
        <taxon>Pseudomonadati</taxon>
        <taxon>Pseudomonadota</taxon>
        <taxon>Alphaproteobacteria</taxon>
        <taxon>Hyphomicrobiales</taxon>
        <taxon>Phyllobacteriaceae</taxon>
        <taxon>Nitratireductor</taxon>
    </lineage>
</organism>
<evidence type="ECO:0000256" key="2">
    <source>
        <dbReference type="ARBA" id="ARBA00023235"/>
    </source>
</evidence>
<evidence type="ECO:0000259" key="7">
    <source>
        <dbReference type="Pfam" id="PF00849"/>
    </source>
</evidence>
<keyword evidence="10" id="KW-1185">Reference proteome</keyword>
<feature type="domain" description="RNA-binding S4" evidence="8">
    <location>
        <begin position="30"/>
        <end position="77"/>
    </location>
</feature>
<dbReference type="NCBIfam" id="TIGR00005">
    <property type="entry name" value="rluA_subfam"/>
    <property type="match status" value="1"/>
</dbReference>
<comment type="catalytic activity">
    <reaction evidence="5">
        <text>a uridine in RNA = a pseudouridine in RNA</text>
        <dbReference type="Rhea" id="RHEA:48348"/>
        <dbReference type="Rhea" id="RHEA-COMP:12068"/>
        <dbReference type="Rhea" id="RHEA-COMP:12069"/>
        <dbReference type="ChEBI" id="CHEBI:65314"/>
        <dbReference type="ChEBI" id="CHEBI:65315"/>
    </reaction>
</comment>
<dbReference type="Proteomes" id="UP001185659">
    <property type="component" value="Unassembled WGS sequence"/>
</dbReference>
<keyword evidence="2 5" id="KW-0413">Isomerase</keyword>
<evidence type="ECO:0000256" key="6">
    <source>
        <dbReference type="SAM" id="MobiDB-lite"/>
    </source>
</evidence>
<evidence type="ECO:0000313" key="9">
    <source>
        <dbReference type="EMBL" id="MDV6225778.1"/>
    </source>
</evidence>
<accession>A0ABU4AHR7</accession>
<dbReference type="InterPro" id="IPR050188">
    <property type="entry name" value="RluA_PseudoU_synthase"/>
</dbReference>